<comment type="caution">
    <text evidence="2">The sequence shown here is derived from an EMBL/GenBank/DDBJ whole genome shotgun (WGS) entry which is preliminary data.</text>
</comment>
<dbReference type="SUPFAM" id="SSF89796">
    <property type="entry name" value="CoA-transferase family III (CaiB/BaiF)"/>
    <property type="match status" value="2"/>
</dbReference>
<dbReference type="Proteomes" id="UP000526892">
    <property type="component" value="Unassembled WGS sequence"/>
</dbReference>
<evidence type="ECO:0000256" key="1">
    <source>
        <dbReference type="SAM" id="MobiDB-lite"/>
    </source>
</evidence>
<dbReference type="InterPro" id="IPR023606">
    <property type="entry name" value="CoA-Trfase_III_dom_1_sf"/>
</dbReference>
<dbReference type="RefSeq" id="WP_179916757.1">
    <property type="nucleotide sequence ID" value="NZ_JACCDE010000028.1"/>
</dbReference>
<evidence type="ECO:0000313" key="2">
    <source>
        <dbReference type="EMBL" id="NYS79454.1"/>
    </source>
</evidence>
<dbReference type="InterPro" id="IPR003673">
    <property type="entry name" value="CoA-Trfase_fam_III"/>
</dbReference>
<feature type="region of interest" description="Disordered" evidence="1">
    <location>
        <begin position="446"/>
        <end position="467"/>
    </location>
</feature>
<gene>
    <name evidence="2" type="ORF">HZS80_17335</name>
</gene>
<name>A0A7Z0RZL5_9GAMM</name>
<dbReference type="Gene3D" id="3.30.1540.10">
    <property type="entry name" value="formyl-coa transferase, domain 3"/>
    <property type="match status" value="1"/>
</dbReference>
<dbReference type="GO" id="GO:0016740">
    <property type="term" value="F:transferase activity"/>
    <property type="evidence" value="ECO:0007669"/>
    <property type="project" value="UniProtKB-KW"/>
</dbReference>
<sequence>MSFHTLTARDALTALWSLGGLPAEALDKITLTGHDPVFPSSFAVGAAAQTTIAAAALAACELGHSRGAPRQPVAVDMAHAAAECLGWFSLNGQEPNLWDPFSGLYRCADGHVRVHTNFRHHRDGALRLLGLDKRSATREDAAQALLRWQALAFEQASAERGLVATALRRFDEWDATPQGQTIASQPLMTITRIGDAPPRALPTLANNARPLTGVRVLDLTRILAGPVGGRALASLGADVMLVNSPNLPNIAAIAETSRGKRSAHIDLCTDAGRRLLWRLIENAQVFSQGYRPGGMAALGFSPDALAARRPGIVSVSLTAYGTQGPWANCRGFDSLVQTAMGFNHAEGEVTDDGKPRALPMQILDQASGFLMAFGAAAALWHQQREGGSWHVQVSLAQTGHWLRGLGRVEGGLDAARPDFAPWLTSDISGFGLLRAVRPSAQLLRTPAGYARPSMPPGTDAPNWTMQS</sequence>
<protein>
    <submittedName>
        <fullName evidence="2">CoA transferase</fullName>
    </submittedName>
</protein>
<dbReference type="Gene3D" id="3.40.50.10540">
    <property type="entry name" value="Crotonobetainyl-coa:carnitine coa-transferase, domain 1"/>
    <property type="match status" value="2"/>
</dbReference>
<keyword evidence="3" id="KW-1185">Reference proteome</keyword>
<dbReference type="InterPro" id="IPR050509">
    <property type="entry name" value="CoA-transferase_III"/>
</dbReference>
<accession>A0A7Z0RZL5</accession>
<dbReference type="PANTHER" id="PTHR48228:SF4">
    <property type="entry name" value="BLR3030 PROTEIN"/>
    <property type="match status" value="1"/>
</dbReference>
<dbReference type="PANTHER" id="PTHR48228">
    <property type="entry name" value="SUCCINYL-COA--D-CITRAMALATE COA-TRANSFERASE"/>
    <property type="match status" value="1"/>
</dbReference>
<evidence type="ECO:0000313" key="3">
    <source>
        <dbReference type="Proteomes" id="UP000526892"/>
    </source>
</evidence>
<reference evidence="2 3" key="1">
    <citation type="journal article" date="2003" name="Extremophiles">
        <title>Halomonas glaciei sp. nov. isolated from fast ice of Adelie Land, Antarctica.</title>
        <authorList>
            <person name="Reddy G.S."/>
            <person name="Raghavan P.U."/>
            <person name="Sarita N.B."/>
            <person name="Prakash J.S."/>
            <person name="Nagesh N."/>
            <person name="Delille D."/>
            <person name="Shivaji S."/>
        </authorList>
    </citation>
    <scope>NUCLEOTIDE SEQUENCE [LARGE SCALE GENOMIC DNA]</scope>
    <source>
        <strain evidence="2 3">DD39</strain>
    </source>
</reference>
<proteinExistence type="predicted"/>
<dbReference type="AlphaFoldDB" id="A0A7Z0RZL5"/>
<organism evidence="2 3">
    <name type="scientific">Vreelandella glaciei</name>
    <dbReference type="NCBI Taxonomy" id="186761"/>
    <lineage>
        <taxon>Bacteria</taxon>
        <taxon>Pseudomonadati</taxon>
        <taxon>Pseudomonadota</taxon>
        <taxon>Gammaproteobacteria</taxon>
        <taxon>Oceanospirillales</taxon>
        <taxon>Halomonadaceae</taxon>
        <taxon>Vreelandella</taxon>
    </lineage>
</organism>
<dbReference type="Pfam" id="PF02515">
    <property type="entry name" value="CoA_transf_3"/>
    <property type="match status" value="1"/>
</dbReference>
<keyword evidence="2" id="KW-0808">Transferase</keyword>
<dbReference type="InterPro" id="IPR044855">
    <property type="entry name" value="CoA-Trfase_III_dom3_sf"/>
</dbReference>
<dbReference type="EMBL" id="JACCDE010000028">
    <property type="protein sequence ID" value="NYS79454.1"/>
    <property type="molecule type" value="Genomic_DNA"/>
</dbReference>